<organism evidence="1 2">
    <name type="scientific">Rhizophagus irregularis</name>
    <dbReference type="NCBI Taxonomy" id="588596"/>
    <lineage>
        <taxon>Eukaryota</taxon>
        <taxon>Fungi</taxon>
        <taxon>Fungi incertae sedis</taxon>
        <taxon>Mucoromycota</taxon>
        <taxon>Glomeromycotina</taxon>
        <taxon>Glomeromycetes</taxon>
        <taxon>Glomerales</taxon>
        <taxon>Glomeraceae</taxon>
        <taxon>Rhizophagus</taxon>
    </lineage>
</organism>
<gene>
    <name evidence="1" type="ORF">RhiirA5_402651</name>
</gene>
<accession>A0A2N0P4V3</accession>
<proteinExistence type="predicted"/>
<sequence length="180" mass="20910">MATLKQVLHDEDNKIKKLKRQAGYQQKSRAKKARLLQEHKEVILYDSPDRPPFLTQYPNLIEHIHECIEFGAADKKRKKEIIKIILVNGGPDKNPRHMKNIYQYCRIFRAFDLDYLSIRTHTSGQSSYNPVERSMATLSQKLAGITLLINKYGSHLNSQGQIRVLTLELAGKRIRETIER</sequence>
<evidence type="ECO:0000313" key="2">
    <source>
        <dbReference type="Proteomes" id="UP000232722"/>
    </source>
</evidence>
<dbReference type="PANTHER" id="PTHR46954:SF1">
    <property type="entry name" value="C2H2-TYPE DOMAIN-CONTAINING PROTEIN"/>
    <property type="match status" value="1"/>
</dbReference>
<comment type="caution">
    <text evidence="1">The sequence shown here is derived from an EMBL/GenBank/DDBJ whole genome shotgun (WGS) entry which is preliminary data.</text>
</comment>
<reference evidence="1 2" key="1">
    <citation type="submission" date="2016-04" db="EMBL/GenBank/DDBJ databases">
        <title>Genome analyses suggest a sexual origin of heterokaryosis in a supposedly ancient asexual fungus.</title>
        <authorList>
            <person name="Ropars J."/>
            <person name="Sedzielewska K."/>
            <person name="Noel J."/>
            <person name="Charron P."/>
            <person name="Farinelli L."/>
            <person name="Marton T."/>
            <person name="Kruger M."/>
            <person name="Pelin A."/>
            <person name="Brachmann A."/>
            <person name="Corradi N."/>
        </authorList>
    </citation>
    <scope>NUCLEOTIDE SEQUENCE [LARGE SCALE GENOMIC DNA]</scope>
    <source>
        <strain evidence="1 2">A5</strain>
    </source>
</reference>
<dbReference type="Proteomes" id="UP000232722">
    <property type="component" value="Unassembled WGS sequence"/>
</dbReference>
<evidence type="ECO:0000313" key="1">
    <source>
        <dbReference type="EMBL" id="PKC01864.1"/>
    </source>
</evidence>
<dbReference type="EMBL" id="LLXJ01001502">
    <property type="protein sequence ID" value="PKC01864.1"/>
    <property type="molecule type" value="Genomic_DNA"/>
</dbReference>
<dbReference type="AlphaFoldDB" id="A0A2N0P4V3"/>
<protein>
    <submittedName>
        <fullName evidence="1">Uncharacterized protein</fullName>
    </submittedName>
</protein>
<reference evidence="1 2" key="2">
    <citation type="submission" date="2017-09" db="EMBL/GenBank/DDBJ databases">
        <title>Extensive intraspecific genome diversity in a model arbuscular mycorrhizal fungus.</title>
        <authorList>
            <person name="Chen E.C."/>
            <person name="Morin E."/>
            <person name="Beaudet D."/>
            <person name="Noel J."/>
            <person name="Ndikumana S."/>
            <person name="Charron P."/>
            <person name="St-Onge C."/>
            <person name="Giorgi J."/>
            <person name="Grigoriev I.V."/>
            <person name="Roux C."/>
            <person name="Martin F.M."/>
            <person name="Corradi N."/>
        </authorList>
    </citation>
    <scope>NUCLEOTIDE SEQUENCE [LARGE SCALE GENOMIC DNA]</scope>
    <source>
        <strain evidence="1 2">A5</strain>
    </source>
</reference>
<name>A0A2N0P4V3_9GLOM</name>
<dbReference type="PANTHER" id="PTHR46954">
    <property type="entry name" value="C2H2-TYPE DOMAIN-CONTAINING PROTEIN"/>
    <property type="match status" value="1"/>
</dbReference>